<dbReference type="Pfam" id="PF03591">
    <property type="entry name" value="AzlC"/>
    <property type="match status" value="1"/>
</dbReference>
<evidence type="ECO:0000256" key="7">
    <source>
        <dbReference type="ARBA" id="ARBA00023136"/>
    </source>
</evidence>
<protein>
    <submittedName>
        <fullName evidence="10">Putative branched-subunit amino acid permease</fullName>
    </submittedName>
</protein>
<comment type="caution">
    <text evidence="10">The sequence shown here is derived from an EMBL/GenBank/DDBJ whole genome shotgun (WGS) entry which is preliminary data.</text>
</comment>
<keyword evidence="4" id="KW-1003">Cell membrane</keyword>
<dbReference type="AlphaFoldDB" id="A0A839E938"/>
<feature type="transmembrane region" description="Helical" evidence="9">
    <location>
        <begin position="128"/>
        <end position="152"/>
    </location>
</feature>
<comment type="similarity">
    <text evidence="2">Belongs to the AzlC family.</text>
</comment>
<dbReference type="EMBL" id="JACGWX010000001">
    <property type="protein sequence ID" value="MBA8846952.1"/>
    <property type="molecule type" value="Genomic_DNA"/>
</dbReference>
<feature type="transmembrane region" description="Helical" evidence="9">
    <location>
        <begin position="12"/>
        <end position="37"/>
    </location>
</feature>
<keyword evidence="11" id="KW-1185">Reference proteome</keyword>
<feature type="transmembrane region" description="Helical" evidence="9">
    <location>
        <begin position="57"/>
        <end position="82"/>
    </location>
</feature>
<evidence type="ECO:0000313" key="11">
    <source>
        <dbReference type="Proteomes" id="UP000585905"/>
    </source>
</evidence>
<sequence length="251" mass="25226">MSAASERREAWRASWAVGLAVAAYGISFGALAVASGLDVWQASVLSAVMFSGGSQFALIGVLAAGGAASGPAAIAGATLLGLRNGLYAVRVSPIVGPGWAKRLLAGHLTIDESTAVATAQPTLESQRIGFWATGAIIWVGWNLMTLAGALLGDLLGDVSAYGLDAAAAAAFLGLVWPRLRALQPIAVAVGAAVVTTLTIPLLPPGLPVLVAAVVALVVGIPDLLGRPGGPEPQLVHHDDVPPAPDSGESER</sequence>
<evidence type="ECO:0000256" key="4">
    <source>
        <dbReference type="ARBA" id="ARBA00022475"/>
    </source>
</evidence>
<feature type="transmembrane region" description="Helical" evidence="9">
    <location>
        <begin position="158"/>
        <end position="177"/>
    </location>
</feature>
<evidence type="ECO:0000256" key="2">
    <source>
        <dbReference type="ARBA" id="ARBA00010735"/>
    </source>
</evidence>
<dbReference type="PANTHER" id="PTHR34979">
    <property type="entry name" value="INNER MEMBRANE PROTEIN YGAZ"/>
    <property type="match status" value="1"/>
</dbReference>
<evidence type="ECO:0000256" key="6">
    <source>
        <dbReference type="ARBA" id="ARBA00022989"/>
    </source>
</evidence>
<reference evidence="10 11" key="1">
    <citation type="submission" date="2020-07" db="EMBL/GenBank/DDBJ databases">
        <title>Sequencing the genomes of 1000 actinobacteria strains.</title>
        <authorList>
            <person name="Klenk H.-P."/>
        </authorList>
    </citation>
    <scope>NUCLEOTIDE SEQUENCE [LARGE SCALE GENOMIC DNA]</scope>
    <source>
        <strain evidence="10 11">DSM 19663</strain>
    </source>
</reference>
<comment type="subcellular location">
    <subcellularLocation>
        <location evidence="1">Cell membrane</location>
        <topology evidence="1">Multi-pass membrane protein</topology>
    </subcellularLocation>
</comment>
<evidence type="ECO:0000256" key="5">
    <source>
        <dbReference type="ARBA" id="ARBA00022692"/>
    </source>
</evidence>
<evidence type="ECO:0000313" key="10">
    <source>
        <dbReference type="EMBL" id="MBA8846952.1"/>
    </source>
</evidence>
<keyword evidence="5 9" id="KW-0812">Transmembrane</keyword>
<name>A0A839E938_9MICO</name>
<organism evidence="10 11">
    <name type="scientific">Microcella alkalica</name>
    <dbReference type="NCBI Taxonomy" id="355930"/>
    <lineage>
        <taxon>Bacteria</taxon>
        <taxon>Bacillati</taxon>
        <taxon>Actinomycetota</taxon>
        <taxon>Actinomycetes</taxon>
        <taxon>Micrococcales</taxon>
        <taxon>Microbacteriaceae</taxon>
        <taxon>Microcella</taxon>
    </lineage>
</organism>
<dbReference type="RefSeq" id="WP_182489781.1">
    <property type="nucleotide sequence ID" value="NZ_BAAAOV010000009.1"/>
</dbReference>
<proteinExistence type="inferred from homology"/>
<keyword evidence="6 9" id="KW-1133">Transmembrane helix</keyword>
<feature type="region of interest" description="Disordered" evidence="8">
    <location>
        <begin position="230"/>
        <end position="251"/>
    </location>
</feature>
<dbReference type="PANTHER" id="PTHR34979:SF1">
    <property type="entry name" value="INNER MEMBRANE PROTEIN YGAZ"/>
    <property type="match status" value="1"/>
</dbReference>
<dbReference type="InterPro" id="IPR011606">
    <property type="entry name" value="Brnchd-chn_aa_trnsp_permease"/>
</dbReference>
<dbReference type="Proteomes" id="UP000585905">
    <property type="component" value="Unassembled WGS sequence"/>
</dbReference>
<evidence type="ECO:0000256" key="3">
    <source>
        <dbReference type="ARBA" id="ARBA00022448"/>
    </source>
</evidence>
<evidence type="ECO:0000256" key="9">
    <source>
        <dbReference type="SAM" id="Phobius"/>
    </source>
</evidence>
<gene>
    <name evidence="10" type="ORF">FHX53_000516</name>
</gene>
<keyword evidence="3" id="KW-0813">Transport</keyword>
<dbReference type="GO" id="GO:1903785">
    <property type="term" value="P:L-valine transmembrane transport"/>
    <property type="evidence" value="ECO:0007669"/>
    <property type="project" value="TreeGrafter"/>
</dbReference>
<evidence type="ECO:0000256" key="1">
    <source>
        <dbReference type="ARBA" id="ARBA00004651"/>
    </source>
</evidence>
<feature type="transmembrane region" description="Helical" evidence="9">
    <location>
        <begin position="184"/>
        <end position="202"/>
    </location>
</feature>
<evidence type="ECO:0000256" key="8">
    <source>
        <dbReference type="SAM" id="MobiDB-lite"/>
    </source>
</evidence>
<keyword evidence="7 9" id="KW-0472">Membrane</keyword>
<accession>A0A839E938</accession>
<dbReference type="GO" id="GO:0005886">
    <property type="term" value="C:plasma membrane"/>
    <property type="evidence" value="ECO:0007669"/>
    <property type="project" value="UniProtKB-SubCell"/>
</dbReference>